<dbReference type="RefSeq" id="WP_407049346.1">
    <property type="nucleotide sequence ID" value="NZ_CP158568.1"/>
</dbReference>
<dbReference type="PANTHER" id="PTHR43037:SF1">
    <property type="entry name" value="BLL1128 PROTEIN"/>
    <property type="match status" value="1"/>
</dbReference>
<dbReference type="InterPro" id="IPR050955">
    <property type="entry name" value="Plant_Biomass_Hydrol_Est"/>
</dbReference>
<dbReference type="NCBIfam" id="TIGR01840">
    <property type="entry name" value="esterase_phb"/>
    <property type="match status" value="1"/>
</dbReference>
<dbReference type="GO" id="GO:0016787">
    <property type="term" value="F:hydrolase activity"/>
    <property type="evidence" value="ECO:0007669"/>
    <property type="project" value="UniProtKB-KW"/>
</dbReference>
<dbReference type="AlphaFoldDB" id="A0AAU7X8K8"/>
<keyword evidence="2" id="KW-0378">Hydrolase</keyword>
<evidence type="ECO:0000256" key="1">
    <source>
        <dbReference type="ARBA" id="ARBA00022729"/>
    </source>
</evidence>
<protein>
    <submittedName>
        <fullName evidence="3">PHB depolymerase family esterase</fullName>
    </submittedName>
</protein>
<keyword evidence="1" id="KW-0732">Signal</keyword>
<evidence type="ECO:0000313" key="3">
    <source>
        <dbReference type="EMBL" id="XBY44254.1"/>
    </source>
</evidence>
<sequence length="413" mass="43625">MNEILADALKRAASLTRAGDPFEASRVIQSALVGATARNPSDRPADRTERATPTWPYVATVDQMRITGPRNDAEAERLAGPGAPSAGRGRSALKFARPLAETLRDITALRRTLDARPQGPSHAPPIPEGARYLSRTFDCGYGGRDYRLYIPAAAAEGRATGLVLMLHGCKQDPDDFATGTDMNSKAEAAGMVVVYPAQTTAANASRCWNWFSPADQRRGGGEAALLAALARSVAAEFEVPADAVFVAGLSAGGAMAAILAEAYPDVFKAAGIHSGLPAGAAADMPSAFAAMAGRGLVAGSTSDATAETRLIVFHGTADTVVRPINGEAIVETARRRAQTVDHHDGRTGTGRTYRRHVFRSAEGRARAEHWILNGHGHAWSGGRSEGSYTDADGPDASAEMMRFFLEGRRTRSD</sequence>
<proteinExistence type="predicted"/>
<dbReference type="InterPro" id="IPR029058">
    <property type="entry name" value="AB_hydrolase_fold"/>
</dbReference>
<evidence type="ECO:0000256" key="2">
    <source>
        <dbReference type="ARBA" id="ARBA00022801"/>
    </source>
</evidence>
<name>A0AAU7X8K8_9HYPH</name>
<reference evidence="3" key="1">
    <citation type="submission" date="2024-06" db="EMBL/GenBank/DDBJ databases">
        <title>Methylostella associata gen. nov., sp. nov., a novel Ancalomicrobiaceae-affiliated facultatively methylotrophic bacteria that feed on methanotrophs of the genus Methylococcus.</title>
        <authorList>
            <person name="Saltykova V."/>
            <person name="Danilova O.V."/>
            <person name="Oshkin I.Y."/>
            <person name="Belova S.E."/>
            <person name="Pimenov N.V."/>
            <person name="Dedysh S.N."/>
        </authorList>
    </citation>
    <scope>NUCLEOTIDE SEQUENCE</scope>
    <source>
        <strain evidence="3">S20</strain>
    </source>
</reference>
<dbReference type="KEGG" id="mflg:ABS361_19825"/>
<dbReference type="EMBL" id="CP158568">
    <property type="protein sequence ID" value="XBY44254.1"/>
    <property type="molecule type" value="Genomic_DNA"/>
</dbReference>
<organism evidence="3">
    <name type="scientific">Methyloraptor flagellatus</name>
    <dbReference type="NCBI Taxonomy" id="3162530"/>
    <lineage>
        <taxon>Bacteria</taxon>
        <taxon>Pseudomonadati</taxon>
        <taxon>Pseudomonadota</taxon>
        <taxon>Alphaproteobacteria</taxon>
        <taxon>Hyphomicrobiales</taxon>
        <taxon>Ancalomicrobiaceae</taxon>
        <taxon>Methyloraptor</taxon>
    </lineage>
</organism>
<dbReference type="Gene3D" id="3.40.50.1820">
    <property type="entry name" value="alpha/beta hydrolase"/>
    <property type="match status" value="1"/>
</dbReference>
<dbReference type="InterPro" id="IPR010126">
    <property type="entry name" value="Esterase_phb"/>
</dbReference>
<dbReference type="PANTHER" id="PTHR43037">
    <property type="entry name" value="UNNAMED PRODUCT-RELATED"/>
    <property type="match status" value="1"/>
</dbReference>
<dbReference type="Pfam" id="PF10503">
    <property type="entry name" value="Esterase_PHB"/>
    <property type="match status" value="1"/>
</dbReference>
<gene>
    <name evidence="3" type="ORF">ABS361_19825</name>
</gene>
<accession>A0AAU7X8K8</accession>
<dbReference type="SUPFAM" id="SSF53474">
    <property type="entry name" value="alpha/beta-Hydrolases"/>
    <property type="match status" value="2"/>
</dbReference>
<dbReference type="GO" id="GO:0005576">
    <property type="term" value="C:extracellular region"/>
    <property type="evidence" value="ECO:0007669"/>
    <property type="project" value="InterPro"/>
</dbReference>